<evidence type="ECO:0000256" key="7">
    <source>
        <dbReference type="SAM" id="MobiDB-lite"/>
    </source>
</evidence>
<protein>
    <submittedName>
        <fullName evidence="9">Vigilin-like protein</fullName>
    </submittedName>
</protein>
<keyword evidence="4 5" id="KW-0694">RNA-binding</keyword>
<proteinExistence type="predicted"/>
<dbReference type="GO" id="GO:0010468">
    <property type="term" value="P:regulation of gene expression"/>
    <property type="evidence" value="ECO:0007669"/>
    <property type="project" value="UniProtKB-ARBA"/>
</dbReference>
<evidence type="ECO:0000256" key="2">
    <source>
        <dbReference type="ARBA" id="ARBA00022490"/>
    </source>
</evidence>
<evidence type="ECO:0000259" key="8">
    <source>
        <dbReference type="SMART" id="SM00322"/>
    </source>
</evidence>
<evidence type="ECO:0000256" key="4">
    <source>
        <dbReference type="ARBA" id="ARBA00022884"/>
    </source>
</evidence>
<comment type="subcellular location">
    <subcellularLocation>
        <location evidence="1">Cytoplasm</location>
    </subcellularLocation>
</comment>
<dbReference type="InterPro" id="IPR004088">
    <property type="entry name" value="KH_dom_type_1"/>
</dbReference>
<feature type="region of interest" description="Disordered" evidence="7">
    <location>
        <begin position="927"/>
        <end position="961"/>
    </location>
</feature>
<organism evidence="9 10">
    <name type="scientific">Leptotrombidium deliense</name>
    <dbReference type="NCBI Taxonomy" id="299467"/>
    <lineage>
        <taxon>Eukaryota</taxon>
        <taxon>Metazoa</taxon>
        <taxon>Ecdysozoa</taxon>
        <taxon>Arthropoda</taxon>
        <taxon>Chelicerata</taxon>
        <taxon>Arachnida</taxon>
        <taxon>Acari</taxon>
        <taxon>Acariformes</taxon>
        <taxon>Trombidiformes</taxon>
        <taxon>Prostigmata</taxon>
        <taxon>Anystina</taxon>
        <taxon>Parasitengona</taxon>
        <taxon>Trombiculoidea</taxon>
        <taxon>Trombiculidae</taxon>
        <taxon>Leptotrombidium</taxon>
    </lineage>
</organism>
<dbReference type="STRING" id="299467.A0A443SJB7"/>
<dbReference type="CDD" id="cd22416">
    <property type="entry name" value="KH-I_Vigilin_rpt13"/>
    <property type="match status" value="1"/>
</dbReference>
<dbReference type="InterPro" id="IPR004087">
    <property type="entry name" value="KH_dom"/>
</dbReference>
<feature type="domain" description="K Homology" evidence="8">
    <location>
        <begin position="1145"/>
        <end position="1214"/>
    </location>
</feature>
<dbReference type="Proteomes" id="UP000288716">
    <property type="component" value="Unassembled WGS sequence"/>
</dbReference>
<dbReference type="EMBL" id="NCKV01001880">
    <property type="protein sequence ID" value="RWS27624.1"/>
    <property type="molecule type" value="Genomic_DNA"/>
</dbReference>
<dbReference type="Pfam" id="PF24668">
    <property type="entry name" value="KH_Vigilin"/>
    <property type="match status" value="1"/>
</dbReference>
<dbReference type="OrthoDB" id="10027144at2759"/>
<feature type="domain" description="K Homology" evidence="8">
    <location>
        <begin position="83"/>
        <end position="157"/>
    </location>
</feature>
<dbReference type="CDD" id="cd00105">
    <property type="entry name" value="KH-I"/>
    <property type="match status" value="1"/>
</dbReference>
<feature type="domain" description="K Homology" evidence="8">
    <location>
        <begin position="739"/>
        <end position="813"/>
    </location>
</feature>
<keyword evidence="6" id="KW-0175">Coiled coil</keyword>
<dbReference type="CDD" id="cd22413">
    <property type="entry name" value="KH-I_Vigilin_rpt10"/>
    <property type="match status" value="1"/>
</dbReference>
<reference evidence="9 10" key="1">
    <citation type="journal article" date="2018" name="Gigascience">
        <title>Genomes of trombidid mites reveal novel predicted allergens and laterally-transferred genes associated with secondary metabolism.</title>
        <authorList>
            <person name="Dong X."/>
            <person name="Chaisiri K."/>
            <person name="Xia D."/>
            <person name="Armstrong S.D."/>
            <person name="Fang Y."/>
            <person name="Donnelly M.J."/>
            <person name="Kadowaki T."/>
            <person name="McGarry J.W."/>
            <person name="Darby A.C."/>
            <person name="Makepeace B.L."/>
        </authorList>
    </citation>
    <scope>NUCLEOTIDE SEQUENCE [LARGE SCALE GENOMIC DNA]</scope>
    <source>
        <strain evidence="9">UoL-UT</strain>
    </source>
</reference>
<feature type="domain" description="K Homology" evidence="8">
    <location>
        <begin position="443"/>
        <end position="512"/>
    </location>
</feature>
<feature type="domain" description="K Homology" evidence="8">
    <location>
        <begin position="230"/>
        <end position="298"/>
    </location>
</feature>
<feature type="compositionally biased region" description="Polar residues" evidence="7">
    <location>
        <begin position="1228"/>
        <end position="1240"/>
    </location>
</feature>
<feature type="domain" description="K Homology" evidence="8">
    <location>
        <begin position="593"/>
        <end position="661"/>
    </location>
</feature>
<feature type="coiled-coil region" evidence="6">
    <location>
        <begin position="412"/>
        <end position="450"/>
    </location>
</feature>
<dbReference type="PANTHER" id="PTHR10627">
    <property type="entry name" value="SCP160"/>
    <property type="match status" value="1"/>
</dbReference>
<dbReference type="GO" id="GO:0003729">
    <property type="term" value="F:mRNA binding"/>
    <property type="evidence" value="ECO:0007669"/>
    <property type="project" value="TreeGrafter"/>
</dbReference>
<keyword evidence="2" id="KW-0963">Cytoplasm</keyword>
<feature type="domain" description="K Homology" evidence="8">
    <location>
        <begin position="1068"/>
        <end position="1141"/>
    </location>
</feature>
<feature type="domain" description="K Homology" evidence="8">
    <location>
        <begin position="303"/>
        <end position="371"/>
    </location>
</feature>
<dbReference type="Pfam" id="PF00013">
    <property type="entry name" value="KH_1"/>
    <property type="match status" value="13"/>
</dbReference>
<evidence type="ECO:0000256" key="5">
    <source>
        <dbReference type="PROSITE-ProRule" id="PRU00117"/>
    </source>
</evidence>
<evidence type="ECO:0000256" key="1">
    <source>
        <dbReference type="ARBA" id="ARBA00004496"/>
    </source>
</evidence>
<evidence type="ECO:0000313" key="10">
    <source>
        <dbReference type="Proteomes" id="UP000288716"/>
    </source>
</evidence>
<keyword evidence="10" id="KW-1185">Reference proteome</keyword>
<dbReference type="PROSITE" id="PS50084">
    <property type="entry name" value="KH_TYPE_1"/>
    <property type="match status" value="12"/>
</dbReference>
<feature type="coiled-coil region" evidence="6">
    <location>
        <begin position="798"/>
        <end position="825"/>
    </location>
</feature>
<feature type="domain" description="K Homology" evidence="8">
    <location>
        <begin position="521"/>
        <end position="588"/>
    </location>
</feature>
<dbReference type="CDD" id="cd02394">
    <property type="entry name" value="KH-I_Vigilin_rpt6"/>
    <property type="match status" value="1"/>
</dbReference>
<comment type="caution">
    <text evidence="9">The sequence shown here is derived from an EMBL/GenBank/DDBJ whole genome shotgun (WGS) entry which is preliminary data.</text>
</comment>
<dbReference type="PANTHER" id="PTHR10627:SF31">
    <property type="entry name" value="DODECA-SATELLITE-BINDING PROTEIN 1, ISOFORM A"/>
    <property type="match status" value="1"/>
</dbReference>
<evidence type="ECO:0000256" key="6">
    <source>
        <dbReference type="SAM" id="Coils"/>
    </source>
</evidence>
<dbReference type="CDD" id="cd22408">
    <property type="entry name" value="KH-I_Vigilin_rpt4"/>
    <property type="match status" value="1"/>
</dbReference>
<dbReference type="CDD" id="cd22407">
    <property type="entry name" value="KH-I_Vigilin_rpt3"/>
    <property type="match status" value="1"/>
</dbReference>
<feature type="domain" description="K Homology" evidence="8">
    <location>
        <begin position="817"/>
        <end position="887"/>
    </location>
</feature>
<feature type="region of interest" description="Disordered" evidence="7">
    <location>
        <begin position="1223"/>
        <end position="1244"/>
    </location>
</feature>
<keyword evidence="3" id="KW-0677">Repeat</keyword>
<feature type="region of interest" description="Disordered" evidence="7">
    <location>
        <begin position="1262"/>
        <end position="1295"/>
    </location>
</feature>
<evidence type="ECO:0000313" key="9">
    <source>
        <dbReference type="EMBL" id="RWS27624.1"/>
    </source>
</evidence>
<dbReference type="SUPFAM" id="SSF54791">
    <property type="entry name" value="Eukaryotic type KH-domain (KH-domain type I)"/>
    <property type="match status" value="14"/>
</dbReference>
<dbReference type="InterPro" id="IPR036612">
    <property type="entry name" value="KH_dom_type_1_sf"/>
</dbReference>
<evidence type="ECO:0000256" key="3">
    <source>
        <dbReference type="ARBA" id="ARBA00022737"/>
    </source>
</evidence>
<accession>A0A443SJB7</accession>
<dbReference type="CDD" id="cd22418">
    <property type="entry name" value="KH-I_Vigilin_rpt15"/>
    <property type="match status" value="1"/>
</dbReference>
<feature type="domain" description="K Homology" evidence="8">
    <location>
        <begin position="665"/>
        <end position="734"/>
    </location>
</feature>
<dbReference type="Gene3D" id="3.30.1370.10">
    <property type="entry name" value="K Homology domain, type 1"/>
    <property type="match status" value="14"/>
</dbReference>
<feature type="domain" description="K Homology" evidence="8">
    <location>
        <begin position="888"/>
        <end position="989"/>
    </location>
</feature>
<feature type="domain" description="K Homology" evidence="8">
    <location>
        <begin position="372"/>
        <end position="438"/>
    </location>
</feature>
<sequence>MPGVNLVNSNGGLYSVDAAGYDHGHHNIAQPVNQEYHVENENAAPSYDEIFPALPDTDTNHSKIKDETVKPEPWSQKMKVRSTNITQIFRISPHERRYQQSFAQFGENTLKSCAEIMKKTSTHIETSNSKDGTVSFLITGKDENVLQAKKMIASEFKVQDSAMLAIPKQHHRFILGKNHKKLQDLERLTGTKILVPKQTDASEEIRIVGPKDSVEKAIHEIQLIANDAASRANERITVPKIYHPFITGPYNENLNVLMEETGAKIHIPPPSVQSDEISITGETEAVTLAKQRILDIYDEKQKKCQTVCMEVKKSQHRFIIGKGRQALQDIFKQTGVSVEMPPTDSASETITLRGEQEKLGPALSVLYEKAHSEVESVMNIESWVQKRLFGPKKTKLQDIKQSFPNVLITTFAEENTIKLKGKKLEVEQLKETIERDVEKIKLEIKVKEIRVNPKFHCHIIGKSGSTINQIRDETGAQIHVPSESDHGSDLIRIEGSPESIEKAAAQVNDLISKMVEKENNQTVSKELIIQNRFHKQLIGAKGEKIREVRDKFNQVNISFPKEKSDKVTIYGQKEQVESCYKYLAQINKELLASNYSVEVPITKENHRYIIGKDGATIKKIREETGTKIDLPAEGSASDVIIITGKKENVEVAKGKLLDIQSSFVNTTKIDIIIPAKFHNSIIGAGGRVIKQIRDECGGVQIKFPSEDTKSDKVTITGSKENVMKAKQVLIEMSNDKQLNSYSEKIKCDRKLHPFLIGKNGGKIKKIRESTGARIVFPTEKELNESGQDSDFIEIVGKKECVLKAKKELESEIEELKNTVEETIQIPRKFHSSFMIKQLSVLKQIQHESGAFVSFPDRVKDRENETVTLKGTKECVEKARLQIQEIIDDLDAIECVIDHQHHRTILGAKGSKVSSVQQEFDVQIKFPDRVPRGNNEPEYVNGSNHTGDEMSDSEHSEGRSPLPRKSDIIVIIGRKKNCESAKQALIALIPITIEVTVPFDYHRFIIGQKGKDVREYMDKYDVQISVPPPSEESDIIKITGAKTRVEEARDAILKKVQSLDEEKQDRELRSFKVAIRVDPKYHPKIIGRRGNVISQIRTEFDVQVQFPERTDDASQPNQDLITITGYEEKANAAKEKILGIVRDLEDHVSEEIDLDYRIHRRLIGSKGRNIKKIMDEFRVDIRFPKPDDENKNRVVISGYPDGVQDAKDRLKELEDEYLEDVADEPTLPGFTNSNEKSSNDASRGFFVTGGPWELKQQIVPDTNNTEEFPSMNCEAVSDTPKPWGPRGCQHSTNYPN</sequence>
<dbReference type="CDD" id="cd22411">
    <property type="entry name" value="KH-I_Vigilin_rpt8"/>
    <property type="match status" value="1"/>
</dbReference>
<dbReference type="VEuPathDB" id="VectorBase:LDEU004416"/>
<feature type="compositionally biased region" description="Basic and acidic residues" evidence="7">
    <location>
        <begin position="945"/>
        <end position="957"/>
    </location>
</feature>
<dbReference type="InterPro" id="IPR057778">
    <property type="entry name" value="KH_Vigilin_N"/>
</dbReference>
<feature type="domain" description="K Homology" evidence="8">
    <location>
        <begin position="990"/>
        <end position="1056"/>
    </location>
</feature>
<dbReference type="CDD" id="cd22417">
    <property type="entry name" value="KH-I_Vigilin_rpt14"/>
    <property type="match status" value="1"/>
</dbReference>
<dbReference type="SMART" id="SM00322">
    <property type="entry name" value="KH"/>
    <property type="match status" value="15"/>
</dbReference>
<name>A0A443SJB7_9ACAR</name>
<feature type="domain" description="K Homology" evidence="8">
    <location>
        <begin position="158"/>
        <end position="226"/>
    </location>
</feature>
<gene>
    <name evidence="9" type="ORF">B4U80_11457</name>
</gene>